<dbReference type="GO" id="GO:0043565">
    <property type="term" value="F:sequence-specific DNA binding"/>
    <property type="evidence" value="ECO:0007669"/>
    <property type="project" value="InterPro"/>
</dbReference>
<evidence type="ECO:0000313" key="5">
    <source>
        <dbReference type="Proteomes" id="UP000305729"/>
    </source>
</evidence>
<protein>
    <submittedName>
        <fullName evidence="4">Helix-turn-helix domain-containing protein</fullName>
    </submittedName>
</protein>
<keyword evidence="3" id="KW-0804">Transcription</keyword>
<dbReference type="InterPro" id="IPR018062">
    <property type="entry name" value="HTH_AraC-typ_CS"/>
</dbReference>
<dbReference type="PROSITE" id="PS00041">
    <property type="entry name" value="HTH_ARAC_FAMILY_1"/>
    <property type="match status" value="1"/>
</dbReference>
<dbReference type="PROSITE" id="PS01124">
    <property type="entry name" value="HTH_ARAC_FAMILY_2"/>
    <property type="match status" value="1"/>
</dbReference>
<dbReference type="SUPFAM" id="SSF46689">
    <property type="entry name" value="Homeodomain-like"/>
    <property type="match status" value="1"/>
</dbReference>
<evidence type="ECO:0000256" key="1">
    <source>
        <dbReference type="ARBA" id="ARBA00023015"/>
    </source>
</evidence>
<sequence length="375" mass="41981">MCAATRQYSLNNCEVNHNNNKELNMLTPLSISGLTLFQVIFAWQMCFAAILVWQNPKSRCLVLFFVFQALLCVANVLESAGYSLAGYVITPAFTVAMGPVWYLSVRTLVGASGSVLQSGRHLLLPLASLGLTDFVQPLIALGSVMLLCYLVASLKLLRDYRDTVYQVHADAPTVGLNWLTWLLGGYVVLSLTDFVRMNVQPITPMPWKAYWYFAHEVGFFGILSLLLVRVIKQPHFFNRLAQYQALSQPEEAAQDKQLAQSIFEAVDAQIREQALFCQPRLSIQHIADQLSLGVKQVSWAINSVSNNNFSNYINEIRLEQIEKQLADPAYAEVSILSIAMDNGFNAKSTFNQAFKARTGMTPTRYRTLCRAQSTV</sequence>
<dbReference type="EMBL" id="CP045429">
    <property type="protein sequence ID" value="QPB85017.1"/>
    <property type="molecule type" value="Genomic_DNA"/>
</dbReference>
<dbReference type="STRING" id="43658.AT705_11940"/>
<name>A0A5S3UZ33_9GAMM</name>
<dbReference type="PANTHER" id="PTHR43280">
    <property type="entry name" value="ARAC-FAMILY TRANSCRIPTIONAL REGULATOR"/>
    <property type="match status" value="1"/>
</dbReference>
<dbReference type="PANTHER" id="PTHR43280:SF29">
    <property type="entry name" value="ARAC-FAMILY TRANSCRIPTIONAL REGULATOR"/>
    <property type="match status" value="1"/>
</dbReference>
<evidence type="ECO:0000256" key="3">
    <source>
        <dbReference type="ARBA" id="ARBA00023163"/>
    </source>
</evidence>
<reference evidence="4 5" key="1">
    <citation type="submission" date="2019-10" db="EMBL/GenBank/DDBJ databases">
        <title>Pseudoalteromonas rubra S4059.</title>
        <authorList>
            <person name="Paulsen S."/>
            <person name="Wang X."/>
        </authorList>
    </citation>
    <scope>NUCLEOTIDE SEQUENCE [LARGE SCALE GENOMIC DNA]</scope>
    <source>
        <strain evidence="4 5">S4059</strain>
    </source>
</reference>
<evidence type="ECO:0000313" key="4">
    <source>
        <dbReference type="EMBL" id="QPB85017.1"/>
    </source>
</evidence>
<dbReference type="InterPro" id="IPR009057">
    <property type="entry name" value="Homeodomain-like_sf"/>
</dbReference>
<dbReference type="Proteomes" id="UP000305729">
    <property type="component" value="Chromosome 1"/>
</dbReference>
<dbReference type="Gene3D" id="1.10.10.60">
    <property type="entry name" value="Homeodomain-like"/>
    <property type="match status" value="1"/>
</dbReference>
<dbReference type="GO" id="GO:0003700">
    <property type="term" value="F:DNA-binding transcription factor activity"/>
    <property type="evidence" value="ECO:0007669"/>
    <property type="project" value="InterPro"/>
</dbReference>
<dbReference type="Pfam" id="PF12833">
    <property type="entry name" value="HTH_18"/>
    <property type="match status" value="1"/>
</dbReference>
<proteinExistence type="predicted"/>
<dbReference type="AlphaFoldDB" id="A0A5S3UZ33"/>
<dbReference type="SMART" id="SM00342">
    <property type="entry name" value="HTH_ARAC"/>
    <property type="match status" value="1"/>
</dbReference>
<gene>
    <name evidence="4" type="ORF">CWC22_019305</name>
</gene>
<accession>A0A5S3UZ33</accession>
<evidence type="ECO:0000256" key="2">
    <source>
        <dbReference type="ARBA" id="ARBA00023125"/>
    </source>
</evidence>
<organism evidence="4 5">
    <name type="scientific">Pseudoalteromonas rubra</name>
    <dbReference type="NCBI Taxonomy" id="43658"/>
    <lineage>
        <taxon>Bacteria</taxon>
        <taxon>Pseudomonadati</taxon>
        <taxon>Pseudomonadota</taxon>
        <taxon>Gammaproteobacteria</taxon>
        <taxon>Alteromonadales</taxon>
        <taxon>Pseudoalteromonadaceae</taxon>
        <taxon>Pseudoalteromonas</taxon>
    </lineage>
</organism>
<keyword evidence="2" id="KW-0238">DNA-binding</keyword>
<keyword evidence="1" id="KW-0805">Transcription regulation</keyword>
<dbReference type="InterPro" id="IPR018060">
    <property type="entry name" value="HTH_AraC"/>
</dbReference>